<dbReference type="PATRIC" id="fig|1703779.3.peg.1163"/>
<dbReference type="NCBIfam" id="TIGR00222">
    <property type="entry name" value="panB"/>
    <property type="match status" value="1"/>
</dbReference>
<comment type="catalytic activity">
    <reaction evidence="7">
        <text>(6R)-5,10-methylene-5,6,7,8-tetrahydrofolate + 3-methyl-2-oxobutanoate + H2O = 2-dehydropantoate + (6S)-5,6,7,8-tetrahydrofolate</text>
        <dbReference type="Rhea" id="RHEA:11824"/>
        <dbReference type="ChEBI" id="CHEBI:11561"/>
        <dbReference type="ChEBI" id="CHEBI:11851"/>
        <dbReference type="ChEBI" id="CHEBI:15377"/>
        <dbReference type="ChEBI" id="CHEBI:15636"/>
        <dbReference type="ChEBI" id="CHEBI:57453"/>
        <dbReference type="EC" id="2.1.2.11"/>
    </reaction>
</comment>
<dbReference type="UniPathway" id="UPA00028">
    <property type="reaction ID" value="UER00003"/>
</dbReference>
<evidence type="ECO:0000313" key="12">
    <source>
        <dbReference type="Proteomes" id="UP000051373"/>
    </source>
</evidence>
<dbReference type="FunFam" id="3.20.20.60:FF:000003">
    <property type="entry name" value="3-methyl-2-oxobutanoate hydroxymethyltransferase"/>
    <property type="match status" value="1"/>
</dbReference>
<gene>
    <name evidence="7" type="primary">panB</name>
    <name evidence="11" type="ORF">AMJ83_09425</name>
</gene>
<dbReference type="GO" id="GO:0032259">
    <property type="term" value="P:methylation"/>
    <property type="evidence" value="ECO:0007669"/>
    <property type="project" value="UniProtKB-KW"/>
</dbReference>
<keyword evidence="5 7" id="KW-0808">Transferase</keyword>
<dbReference type="InterPro" id="IPR015813">
    <property type="entry name" value="Pyrv/PenolPyrv_kinase-like_dom"/>
</dbReference>
<dbReference type="InterPro" id="IPR040442">
    <property type="entry name" value="Pyrv_kinase-like_dom_sf"/>
</dbReference>
<dbReference type="GO" id="GO:0005737">
    <property type="term" value="C:cytoplasm"/>
    <property type="evidence" value="ECO:0007669"/>
    <property type="project" value="UniProtKB-SubCell"/>
</dbReference>
<evidence type="ECO:0000256" key="6">
    <source>
        <dbReference type="ARBA" id="ARBA00056497"/>
    </source>
</evidence>
<dbReference type="STRING" id="1703779.AMJ83_09425"/>
<feature type="binding site" evidence="7 9">
    <location>
        <position position="82"/>
    </location>
    <ligand>
        <name>3-methyl-2-oxobutanoate</name>
        <dbReference type="ChEBI" id="CHEBI:11851"/>
    </ligand>
</feature>
<keyword evidence="7 10" id="KW-0479">Metal-binding</keyword>
<dbReference type="SUPFAM" id="SSF51621">
    <property type="entry name" value="Phosphoenolpyruvate/pyruvate domain"/>
    <property type="match status" value="1"/>
</dbReference>
<comment type="similarity">
    <text evidence="2 7">Belongs to the PanB family.</text>
</comment>
<evidence type="ECO:0000256" key="9">
    <source>
        <dbReference type="PIRSR" id="PIRSR000388-2"/>
    </source>
</evidence>
<keyword evidence="7" id="KW-0963">Cytoplasm</keyword>
<dbReference type="InterPro" id="IPR003700">
    <property type="entry name" value="Pantoate_hydroxy_MeTrfase"/>
</dbReference>
<dbReference type="PIRSF" id="PIRSF000388">
    <property type="entry name" value="Pantoate_hydroxy_MeTrfase"/>
    <property type="match status" value="1"/>
</dbReference>
<feature type="binding site" evidence="7 9">
    <location>
        <begin position="43"/>
        <end position="44"/>
    </location>
    <ligand>
        <name>3-methyl-2-oxobutanoate</name>
        <dbReference type="ChEBI" id="CHEBI:11851"/>
    </ligand>
</feature>
<feature type="binding site" evidence="7 10">
    <location>
        <position position="82"/>
    </location>
    <ligand>
        <name>Mg(2+)</name>
        <dbReference type="ChEBI" id="CHEBI:18420"/>
    </ligand>
</feature>
<evidence type="ECO:0000256" key="3">
    <source>
        <dbReference type="ARBA" id="ARBA00011424"/>
    </source>
</evidence>
<dbReference type="GO" id="GO:0003864">
    <property type="term" value="F:3-methyl-2-oxobutanoate hydroxymethyltransferase activity"/>
    <property type="evidence" value="ECO:0007669"/>
    <property type="project" value="UniProtKB-UniRule"/>
</dbReference>
<proteinExistence type="inferred from homology"/>
<evidence type="ECO:0000313" key="11">
    <source>
        <dbReference type="EMBL" id="KPK62879.1"/>
    </source>
</evidence>
<sequence length="263" mass="28739">MITVKTVTSMKKKGERIVCLTAYDFISARILDEVGIDIILVGDSAANVFAGEKTTLPITMDEMLYHTRVVARAVQNALVIADMPFLSYQVSTETAVYNAGRFLQVGACGVKLEGGAPVLETVKRLVDLGIPVMGHLGLTPQSVHKFGGYKIQGVGEDARKQMIEDARSLQAAGCFSIVLEKIPRDLAEKITKEINIPTIGIGAGPHCDGQVLVLHDMLGLFEDFTPKFVKKYAILGEHIRHAVEQYRDDVKKGQFPGPEHSFD</sequence>
<keyword evidence="7 10" id="KW-0460">Magnesium</keyword>
<keyword evidence="11" id="KW-0489">Methyltransferase</keyword>
<feature type="active site" description="Proton acceptor" evidence="7 8">
    <location>
        <position position="180"/>
    </location>
</feature>
<evidence type="ECO:0000256" key="10">
    <source>
        <dbReference type="PIRSR" id="PIRSR000388-3"/>
    </source>
</evidence>
<dbReference type="EMBL" id="LJUJ01000023">
    <property type="protein sequence ID" value="KPK62879.1"/>
    <property type="molecule type" value="Genomic_DNA"/>
</dbReference>
<evidence type="ECO:0000256" key="8">
    <source>
        <dbReference type="PIRSR" id="PIRSR000388-1"/>
    </source>
</evidence>
<dbReference type="CDD" id="cd06557">
    <property type="entry name" value="KPHMT-like"/>
    <property type="match status" value="1"/>
</dbReference>
<dbReference type="GO" id="GO:0015940">
    <property type="term" value="P:pantothenate biosynthetic process"/>
    <property type="evidence" value="ECO:0007669"/>
    <property type="project" value="UniProtKB-UniRule"/>
</dbReference>
<dbReference type="GO" id="GO:0008168">
    <property type="term" value="F:methyltransferase activity"/>
    <property type="evidence" value="ECO:0007669"/>
    <property type="project" value="UniProtKB-KW"/>
</dbReference>
<evidence type="ECO:0000256" key="7">
    <source>
        <dbReference type="HAMAP-Rule" id="MF_00156"/>
    </source>
</evidence>
<evidence type="ECO:0000256" key="1">
    <source>
        <dbReference type="ARBA" id="ARBA00005033"/>
    </source>
</evidence>
<comment type="subunit">
    <text evidence="3 7">Homodecamer; pentamer of dimers.</text>
</comment>
<dbReference type="Proteomes" id="UP000051373">
    <property type="component" value="Unassembled WGS sequence"/>
</dbReference>
<dbReference type="Pfam" id="PF02548">
    <property type="entry name" value="Pantoate_transf"/>
    <property type="match status" value="1"/>
</dbReference>
<organism evidence="11 12">
    <name type="scientific">candidate division WOR_3 bacterium SM23_42</name>
    <dbReference type="NCBI Taxonomy" id="1703779"/>
    <lineage>
        <taxon>Bacteria</taxon>
        <taxon>Bacteria division WOR-3</taxon>
    </lineage>
</organism>
<evidence type="ECO:0000256" key="2">
    <source>
        <dbReference type="ARBA" id="ARBA00008676"/>
    </source>
</evidence>
<feature type="binding site" evidence="7 10">
    <location>
        <position position="113"/>
    </location>
    <ligand>
        <name>Mg(2+)</name>
        <dbReference type="ChEBI" id="CHEBI:18420"/>
    </ligand>
</feature>
<dbReference type="EC" id="2.1.2.11" evidence="7"/>
<dbReference type="HAMAP" id="MF_00156">
    <property type="entry name" value="PanB"/>
    <property type="match status" value="1"/>
</dbReference>
<evidence type="ECO:0000256" key="4">
    <source>
        <dbReference type="ARBA" id="ARBA00022655"/>
    </source>
</evidence>
<comment type="pathway">
    <text evidence="1 7">Cofactor biosynthesis; (R)-pantothenate biosynthesis; (R)-pantoate from 3-methyl-2-oxobutanoate: step 1/2.</text>
</comment>
<dbReference type="GO" id="GO:0000287">
    <property type="term" value="F:magnesium ion binding"/>
    <property type="evidence" value="ECO:0007669"/>
    <property type="project" value="TreeGrafter"/>
</dbReference>
<comment type="function">
    <text evidence="6 7">Catalyzes the reversible reaction in which hydroxymethyl group from 5,10-methylenetetrahydrofolate is transferred onto alpha-ketoisovalerate to form ketopantoate.</text>
</comment>
<dbReference type="NCBIfam" id="NF001452">
    <property type="entry name" value="PRK00311.1"/>
    <property type="match status" value="1"/>
</dbReference>
<name>A0A0S8FQD3_UNCW3</name>
<dbReference type="AlphaFoldDB" id="A0A0S8FQD3"/>
<dbReference type="PANTHER" id="PTHR20881">
    <property type="entry name" value="3-METHYL-2-OXOBUTANOATE HYDROXYMETHYLTRANSFERASE"/>
    <property type="match status" value="1"/>
</dbReference>
<feature type="binding site" evidence="7 10">
    <location>
        <position position="43"/>
    </location>
    <ligand>
        <name>Mg(2+)</name>
        <dbReference type="ChEBI" id="CHEBI:18420"/>
    </ligand>
</feature>
<accession>A0A0S8FQD3</accession>
<comment type="cofactor">
    <cofactor evidence="7 10">
        <name>Mg(2+)</name>
        <dbReference type="ChEBI" id="CHEBI:18420"/>
    </cofactor>
    <text evidence="7 10">Binds 1 Mg(2+) ion per subunit.</text>
</comment>
<comment type="caution">
    <text evidence="11">The sequence shown here is derived from an EMBL/GenBank/DDBJ whole genome shotgun (WGS) entry which is preliminary data.</text>
</comment>
<protein>
    <recommendedName>
        <fullName evidence="7">3-methyl-2-oxobutanoate hydroxymethyltransferase</fullName>
        <ecNumber evidence="7">2.1.2.11</ecNumber>
    </recommendedName>
    <alternativeName>
        <fullName evidence="7">Ketopantoate hydroxymethyltransferase</fullName>
        <shortName evidence="7">KPHMT</shortName>
    </alternativeName>
</protein>
<dbReference type="PANTHER" id="PTHR20881:SF0">
    <property type="entry name" value="3-METHYL-2-OXOBUTANOATE HYDROXYMETHYLTRANSFERASE"/>
    <property type="match status" value="1"/>
</dbReference>
<evidence type="ECO:0000256" key="5">
    <source>
        <dbReference type="ARBA" id="ARBA00022679"/>
    </source>
</evidence>
<keyword evidence="4 7" id="KW-0566">Pantothenate biosynthesis</keyword>
<comment type="subcellular location">
    <subcellularLocation>
        <location evidence="7">Cytoplasm</location>
    </subcellularLocation>
</comment>
<dbReference type="Gene3D" id="3.20.20.60">
    <property type="entry name" value="Phosphoenolpyruvate-binding domains"/>
    <property type="match status" value="1"/>
</dbReference>
<feature type="binding site" evidence="7 9">
    <location>
        <position position="111"/>
    </location>
    <ligand>
        <name>3-methyl-2-oxobutanoate</name>
        <dbReference type="ChEBI" id="CHEBI:11851"/>
    </ligand>
</feature>
<reference evidence="11 12" key="1">
    <citation type="journal article" date="2015" name="Microbiome">
        <title>Genomic resolution of linkages in carbon, nitrogen, and sulfur cycling among widespread estuary sediment bacteria.</title>
        <authorList>
            <person name="Baker B.J."/>
            <person name="Lazar C.S."/>
            <person name="Teske A.P."/>
            <person name="Dick G.J."/>
        </authorList>
    </citation>
    <scope>NUCLEOTIDE SEQUENCE [LARGE SCALE GENOMIC DNA]</scope>
    <source>
        <strain evidence="11">SM23_42</strain>
    </source>
</reference>